<dbReference type="EMBL" id="BNDW01000068">
    <property type="protein sequence ID" value="GHI25182.1"/>
    <property type="molecule type" value="Genomic_DNA"/>
</dbReference>
<evidence type="ECO:0000313" key="1">
    <source>
        <dbReference type="EMBL" id="GHI25182.1"/>
    </source>
</evidence>
<name>A0ABQ3PJJ0_9ACTN</name>
<comment type="caution">
    <text evidence="1">The sequence shown here is derived from an EMBL/GenBank/DDBJ whole genome shotgun (WGS) entry which is preliminary data.</text>
</comment>
<reference evidence="1" key="1">
    <citation type="submission" date="2024-05" db="EMBL/GenBank/DDBJ databases">
        <title>Whole genome shotgun sequence of Streptomyces hydrogenans NBRC 13475.</title>
        <authorList>
            <person name="Komaki H."/>
            <person name="Tamura T."/>
        </authorList>
    </citation>
    <scope>NUCLEOTIDE SEQUENCE</scope>
    <source>
        <strain evidence="1">NBRC 13475</strain>
    </source>
</reference>
<protein>
    <submittedName>
        <fullName evidence="1">Uncharacterized protein</fullName>
    </submittedName>
</protein>
<accession>A0ABQ3PJJ0</accession>
<keyword evidence="2" id="KW-1185">Reference proteome</keyword>
<gene>
    <name evidence="1" type="ORF">Shyd_65530</name>
</gene>
<evidence type="ECO:0000313" key="2">
    <source>
        <dbReference type="Proteomes" id="UP001052739"/>
    </source>
</evidence>
<organism evidence="1 2">
    <name type="scientific">Streptomyces hydrogenans</name>
    <dbReference type="NCBI Taxonomy" id="1873719"/>
    <lineage>
        <taxon>Bacteria</taxon>
        <taxon>Bacillati</taxon>
        <taxon>Actinomycetota</taxon>
        <taxon>Actinomycetes</taxon>
        <taxon>Kitasatosporales</taxon>
        <taxon>Streptomycetaceae</taxon>
        <taxon>Streptomyces</taxon>
    </lineage>
</organism>
<proteinExistence type="predicted"/>
<sequence>MGLAAMADEVAADFYWISSPDSYFAHKSLYRGNTRNTKCGIHLDGFGITTSEMCALADGKPRCSACEEGVRM</sequence>
<dbReference type="Proteomes" id="UP001052739">
    <property type="component" value="Unassembled WGS sequence"/>
</dbReference>